<protein>
    <submittedName>
        <fullName evidence="3">TrkA-C domain protein</fullName>
    </submittedName>
</protein>
<feature type="transmembrane region" description="Helical" evidence="1">
    <location>
        <begin position="6"/>
        <end position="25"/>
    </location>
</feature>
<evidence type="ECO:0000313" key="3">
    <source>
        <dbReference type="EMBL" id="QEG00369.1"/>
    </source>
</evidence>
<dbReference type="EMBL" id="CP036264">
    <property type="protein sequence ID" value="QEG00369.1"/>
    <property type="molecule type" value="Genomic_DNA"/>
</dbReference>
<dbReference type="Proteomes" id="UP000321353">
    <property type="component" value="Chromosome"/>
</dbReference>
<keyword evidence="4" id="KW-1185">Reference proteome</keyword>
<name>A0A5B9MGR8_9BACT</name>
<dbReference type="GO" id="GO:0006813">
    <property type="term" value="P:potassium ion transport"/>
    <property type="evidence" value="ECO:0007669"/>
    <property type="project" value="InterPro"/>
</dbReference>
<dbReference type="GO" id="GO:0008324">
    <property type="term" value="F:monoatomic cation transmembrane transporter activity"/>
    <property type="evidence" value="ECO:0007669"/>
    <property type="project" value="InterPro"/>
</dbReference>
<proteinExistence type="predicted"/>
<dbReference type="AlphaFoldDB" id="A0A5B9MGR8"/>
<dbReference type="KEGG" id="smam:Mal15_44390"/>
<reference evidence="3 4" key="1">
    <citation type="submission" date="2019-02" db="EMBL/GenBank/DDBJ databases">
        <title>Planctomycetal bacteria perform biofilm scaping via a novel small molecule.</title>
        <authorList>
            <person name="Jeske O."/>
            <person name="Boedeker C."/>
            <person name="Wiegand S."/>
            <person name="Breitling P."/>
            <person name="Kallscheuer N."/>
            <person name="Jogler M."/>
            <person name="Rohde M."/>
            <person name="Petersen J."/>
            <person name="Medema M.H."/>
            <person name="Surup F."/>
            <person name="Jogler C."/>
        </authorList>
    </citation>
    <scope>NUCLEOTIDE SEQUENCE [LARGE SCALE GENOMIC DNA]</scope>
    <source>
        <strain evidence="3 4">Mal15</strain>
    </source>
</reference>
<sequence length="76" mass="8220">MHRLAWIITVLVILTLVGVGWFRLVEGVIIVAIRRADGEIVLPPTAATVIRPDDVLIALGKVTAVSQFLSSEQLTS</sequence>
<feature type="domain" description="RCK C-terminal" evidence="2">
    <location>
        <begin position="1"/>
        <end position="74"/>
    </location>
</feature>
<organism evidence="3 4">
    <name type="scientific">Stieleria maiorica</name>
    <dbReference type="NCBI Taxonomy" id="2795974"/>
    <lineage>
        <taxon>Bacteria</taxon>
        <taxon>Pseudomonadati</taxon>
        <taxon>Planctomycetota</taxon>
        <taxon>Planctomycetia</taxon>
        <taxon>Pirellulales</taxon>
        <taxon>Pirellulaceae</taxon>
        <taxon>Stieleria</taxon>
    </lineage>
</organism>
<dbReference type="SUPFAM" id="SSF116726">
    <property type="entry name" value="TrkA C-terminal domain-like"/>
    <property type="match status" value="1"/>
</dbReference>
<evidence type="ECO:0000313" key="4">
    <source>
        <dbReference type="Proteomes" id="UP000321353"/>
    </source>
</evidence>
<evidence type="ECO:0000256" key="1">
    <source>
        <dbReference type="SAM" id="Phobius"/>
    </source>
</evidence>
<keyword evidence="1" id="KW-0472">Membrane</keyword>
<evidence type="ECO:0000259" key="2">
    <source>
        <dbReference type="PROSITE" id="PS51202"/>
    </source>
</evidence>
<keyword evidence="1" id="KW-1133">Transmembrane helix</keyword>
<dbReference type="RefSeq" id="WP_233902934.1">
    <property type="nucleotide sequence ID" value="NZ_CP036264.1"/>
</dbReference>
<dbReference type="InterPro" id="IPR006037">
    <property type="entry name" value="RCK_C"/>
</dbReference>
<dbReference type="PROSITE" id="PS51202">
    <property type="entry name" value="RCK_C"/>
    <property type="match status" value="1"/>
</dbReference>
<keyword evidence="1" id="KW-0812">Transmembrane</keyword>
<gene>
    <name evidence="3" type="ORF">Mal15_44390</name>
</gene>
<accession>A0A5B9MGR8</accession>
<dbReference type="Pfam" id="PF02080">
    <property type="entry name" value="TrkA_C"/>
    <property type="match status" value="1"/>
</dbReference>
<dbReference type="InterPro" id="IPR036721">
    <property type="entry name" value="RCK_C_sf"/>
</dbReference>
<dbReference type="Gene3D" id="3.30.70.1450">
    <property type="entry name" value="Regulator of K+ conductance, C-terminal domain"/>
    <property type="match status" value="1"/>
</dbReference>